<evidence type="ECO:0000313" key="3">
    <source>
        <dbReference type="EMBL" id="OWV31938.1"/>
    </source>
</evidence>
<dbReference type="InterPro" id="IPR003673">
    <property type="entry name" value="CoA-Trfase_fam_III"/>
</dbReference>
<organism evidence="3 4">
    <name type="scientific">Pacificimonas flava</name>
    <dbReference type="NCBI Taxonomy" id="1234595"/>
    <lineage>
        <taxon>Bacteria</taxon>
        <taxon>Pseudomonadati</taxon>
        <taxon>Pseudomonadota</taxon>
        <taxon>Alphaproteobacteria</taxon>
        <taxon>Sphingomonadales</taxon>
        <taxon>Sphingosinicellaceae</taxon>
        <taxon>Pacificimonas</taxon>
    </lineage>
</organism>
<evidence type="ECO:0000256" key="1">
    <source>
        <dbReference type="ARBA" id="ARBA00022679"/>
    </source>
</evidence>
<dbReference type="GO" id="GO:0008410">
    <property type="term" value="F:CoA-transferase activity"/>
    <property type="evidence" value="ECO:0007669"/>
    <property type="project" value="TreeGrafter"/>
</dbReference>
<dbReference type="AlphaFoldDB" id="A0A219B290"/>
<accession>A0A219B290</accession>
<name>A0A219B290_9SPHN</name>
<dbReference type="EMBL" id="NFZT01000007">
    <property type="protein sequence ID" value="OWV31938.1"/>
    <property type="molecule type" value="Genomic_DNA"/>
</dbReference>
<dbReference type="Gene3D" id="3.30.1540.10">
    <property type="entry name" value="formyl-coa transferase, domain 3"/>
    <property type="match status" value="1"/>
</dbReference>
<keyword evidence="1 3" id="KW-0808">Transferase</keyword>
<dbReference type="InterPro" id="IPR050483">
    <property type="entry name" value="CoA-transferase_III_domain"/>
</dbReference>
<dbReference type="InterPro" id="IPR023606">
    <property type="entry name" value="CoA-Trfase_III_dom_1_sf"/>
</dbReference>
<keyword evidence="4" id="KW-1185">Reference proteome</keyword>
<dbReference type="Proteomes" id="UP000198462">
    <property type="component" value="Unassembled WGS sequence"/>
</dbReference>
<reference evidence="4" key="1">
    <citation type="submission" date="2017-05" db="EMBL/GenBank/DDBJ databases">
        <authorList>
            <person name="Lin X."/>
        </authorList>
    </citation>
    <scope>NUCLEOTIDE SEQUENCE [LARGE SCALE GENOMIC DNA]</scope>
    <source>
        <strain evidence="4">JLT2012</strain>
    </source>
</reference>
<dbReference type="Gene3D" id="3.40.50.10540">
    <property type="entry name" value="Crotonobetainyl-coa:carnitine coa-transferase, domain 1"/>
    <property type="match status" value="1"/>
</dbReference>
<feature type="region of interest" description="Disordered" evidence="2">
    <location>
        <begin position="366"/>
        <end position="388"/>
    </location>
</feature>
<dbReference type="RefSeq" id="WP_088713732.1">
    <property type="nucleotide sequence ID" value="NZ_NFZT01000007.1"/>
</dbReference>
<dbReference type="PANTHER" id="PTHR48207:SF3">
    <property type="entry name" value="SUCCINATE--HYDROXYMETHYLGLUTARATE COA-TRANSFERASE"/>
    <property type="match status" value="1"/>
</dbReference>
<dbReference type="InterPro" id="IPR044855">
    <property type="entry name" value="CoA-Trfase_III_dom3_sf"/>
</dbReference>
<evidence type="ECO:0000313" key="4">
    <source>
        <dbReference type="Proteomes" id="UP000198462"/>
    </source>
</evidence>
<sequence length="410" mass="44282">MTREPGQDAVSDSGTERAGSLAGVRVLELGQLIAGPFCGQLLGDMGADVIKIEPPGSGDPMRQWGSGPEKVWWEVIARNKRSVSLNLRTEQGQDILRRLSRNADILIENFRPGTLEKWGLDPAVLQDANPGLIVVRISGYGQTGPYSARAGFGGVAEAMGGWRAIVGDPDRPPARMGVSIGDTLAASYGCMGALAALNARHRTGRGQVIDAALYESVLQVMESLVPEFDVMGIERERAGSILPGIAPSNVYPCRDGEYMIGANGDAVFARLVEAMGRPELAEDPRYSTHVARGENQNELDKLIADWTRTLSVDELESLMVAHSVPAGKLYRPADMVEDEHFRARGALVSVPHPRFGEIRMQNCFPKLSDTPSSIRKPAPARPGEDNDDVLRKELGLSPAELDRLAQEGVI</sequence>
<gene>
    <name evidence="3" type="ORF">B5C34_15710</name>
</gene>
<protein>
    <submittedName>
        <fullName evidence="3">Formyl-CoA transferase</fullName>
    </submittedName>
</protein>
<proteinExistence type="predicted"/>
<dbReference type="SUPFAM" id="SSF89796">
    <property type="entry name" value="CoA-transferase family III (CaiB/BaiF)"/>
    <property type="match status" value="1"/>
</dbReference>
<dbReference type="PANTHER" id="PTHR48207">
    <property type="entry name" value="SUCCINATE--HYDROXYMETHYLGLUTARATE COA-TRANSFERASE"/>
    <property type="match status" value="1"/>
</dbReference>
<evidence type="ECO:0000256" key="2">
    <source>
        <dbReference type="SAM" id="MobiDB-lite"/>
    </source>
</evidence>
<dbReference type="OrthoDB" id="5720311at2"/>
<dbReference type="Pfam" id="PF02515">
    <property type="entry name" value="CoA_transf_3"/>
    <property type="match status" value="1"/>
</dbReference>
<comment type="caution">
    <text evidence="3">The sequence shown here is derived from an EMBL/GenBank/DDBJ whole genome shotgun (WGS) entry which is preliminary data.</text>
</comment>